<reference evidence="1 2" key="1">
    <citation type="submission" date="2024-02" db="EMBL/GenBank/DDBJ databases">
        <title>Rhodopirellula caenicola NBRC 110016.</title>
        <authorList>
            <person name="Ichikawa N."/>
            <person name="Katano-Makiyama Y."/>
            <person name="Hidaka K."/>
        </authorList>
    </citation>
    <scope>NUCLEOTIDE SEQUENCE [LARGE SCALE GENOMIC DNA]</scope>
    <source>
        <strain evidence="1 2">NBRC 110016</strain>
    </source>
</reference>
<name>A0ABP9VS74_9BACT</name>
<dbReference type="EMBL" id="BAABRO010000007">
    <property type="protein sequence ID" value="GAA5508007.1"/>
    <property type="molecule type" value="Genomic_DNA"/>
</dbReference>
<sequence>MTVNVSSPHYWPEMITEESTETVLAVMEWARSDDSCPAADDSVTA</sequence>
<dbReference type="Proteomes" id="UP001416858">
    <property type="component" value="Unassembled WGS sequence"/>
</dbReference>
<accession>A0ABP9VS74</accession>
<organism evidence="1 2">
    <name type="scientific">Novipirellula caenicola</name>
    <dbReference type="NCBI Taxonomy" id="1536901"/>
    <lineage>
        <taxon>Bacteria</taxon>
        <taxon>Pseudomonadati</taxon>
        <taxon>Planctomycetota</taxon>
        <taxon>Planctomycetia</taxon>
        <taxon>Pirellulales</taxon>
        <taxon>Pirellulaceae</taxon>
        <taxon>Novipirellula</taxon>
    </lineage>
</organism>
<evidence type="ECO:0000313" key="2">
    <source>
        <dbReference type="Proteomes" id="UP001416858"/>
    </source>
</evidence>
<evidence type="ECO:0000313" key="1">
    <source>
        <dbReference type="EMBL" id="GAA5508007.1"/>
    </source>
</evidence>
<keyword evidence="2" id="KW-1185">Reference proteome</keyword>
<proteinExistence type="predicted"/>
<gene>
    <name evidence="1" type="ORF">Rcae01_03466</name>
</gene>
<protein>
    <submittedName>
        <fullName evidence="1">Uncharacterized protein</fullName>
    </submittedName>
</protein>
<comment type="caution">
    <text evidence="1">The sequence shown here is derived from an EMBL/GenBank/DDBJ whole genome shotgun (WGS) entry which is preliminary data.</text>
</comment>